<feature type="region of interest" description="Disordered" evidence="7">
    <location>
        <begin position="571"/>
        <end position="681"/>
    </location>
</feature>
<feature type="active site" evidence="5">
    <location>
        <position position="254"/>
    </location>
</feature>
<comment type="similarity">
    <text evidence="1">Belongs to the peptidase A1 family.</text>
</comment>
<dbReference type="SUPFAM" id="SSF50630">
    <property type="entry name" value="Acid proteases"/>
    <property type="match status" value="1"/>
</dbReference>
<dbReference type="eggNOG" id="KOG1339">
    <property type="taxonomic scope" value="Eukaryota"/>
</dbReference>
<evidence type="ECO:0000259" key="9">
    <source>
        <dbReference type="PROSITE" id="PS51767"/>
    </source>
</evidence>
<feature type="signal peptide" evidence="8">
    <location>
        <begin position="1"/>
        <end position="19"/>
    </location>
</feature>
<dbReference type="PROSITE" id="PS51767">
    <property type="entry name" value="PEPTIDASE_A1"/>
    <property type="match status" value="1"/>
</dbReference>
<keyword evidence="6" id="KW-1015">Disulfide bond</keyword>
<feature type="region of interest" description="Disordered" evidence="7">
    <location>
        <begin position="457"/>
        <end position="496"/>
    </location>
</feature>
<feature type="chain" id="PRO_5003637515" evidence="8">
    <location>
        <begin position="20"/>
        <end position="860"/>
    </location>
</feature>
<feature type="active site" evidence="5">
    <location>
        <position position="64"/>
    </location>
</feature>
<protein>
    <submittedName>
        <fullName evidence="10">Acid protease</fullName>
    </submittedName>
</protein>
<feature type="compositionally biased region" description="Low complexity" evidence="7">
    <location>
        <begin position="655"/>
        <end position="675"/>
    </location>
</feature>
<evidence type="ECO:0000313" key="10">
    <source>
        <dbReference type="EMBL" id="EIE24860.1"/>
    </source>
</evidence>
<keyword evidence="4" id="KW-0378">Hydrolase</keyword>
<dbReference type="OrthoDB" id="771136at2759"/>
<dbReference type="Gene3D" id="2.40.70.10">
    <property type="entry name" value="Acid Proteases"/>
    <property type="match status" value="2"/>
</dbReference>
<evidence type="ECO:0000256" key="7">
    <source>
        <dbReference type="SAM" id="MobiDB-lite"/>
    </source>
</evidence>
<evidence type="ECO:0000256" key="5">
    <source>
        <dbReference type="PIRSR" id="PIRSR601461-1"/>
    </source>
</evidence>
<feature type="disulfide bond" evidence="6">
    <location>
        <begin position="292"/>
        <end position="329"/>
    </location>
</feature>
<dbReference type="InterPro" id="IPR021109">
    <property type="entry name" value="Peptidase_aspartic_dom_sf"/>
</dbReference>
<dbReference type="Proteomes" id="UP000007264">
    <property type="component" value="Unassembled WGS sequence"/>
</dbReference>
<feature type="domain" description="Peptidase A1" evidence="9">
    <location>
        <begin position="46"/>
        <end position="370"/>
    </location>
</feature>
<dbReference type="STRING" id="574566.I0Z2J1"/>
<gene>
    <name evidence="10" type="ORF">COCSUDRAFT_46982</name>
</gene>
<accession>I0Z2J1</accession>
<sequence>MGMGSIWALLLCCCALAQARQATVKLYRNSGTLDRNEGRRQTNQLLYGQIQLGTPGQDFTVCFDTGSADLWLPSVSCTTPSCLSHSRFNGQTSTTFRGSGDRFSIDYSQGMVAGQVAIDSLTLGVPNMTIADQAFGLTTNSTADFHSNTCDGVFGLAFPGLGRLKSGARIRVPAFYNLIKLGFLDQPLFSIWLASDETKDFTGELNFGGIQSRYFSGPLNQIPVNSRKYWSVGLKGLSVGNNALSINATSAVFDSGTHFIIASDADARIINGAVQGLQYAQDSNSWKVAGGCSNLDGLPTINLRMGEFLVPLAPRQYITQAVGTVNIGCTSVIVGGGPAGKIVLGDVFMRSYYTVYTHNQDADQAFVSLAPSSGDATGNGLPQRSIPIGSLEKTPGAATNITTLIAPATAGGAVPATGSQSAPAVPAGSLGARPAAGGAGAAAPAATAGGTPAVVGGTPATAGGTPPAATNLNSLPQGAGSGAPPPAPADAAPAAAAGDLSALPTASNTSAPAQNSTINALAEAATAGTNATIPAGAYLVTKTPTGTILTPIYTNDTATAANTTALAEGLSSAPRAAVPQQPPQSPGQVAASSVASGTAVPAAQQAPVQQTPGTGAPAAISGTGNAQNDYRPAGVTAAPGLMATSPQPSAMAAGTQQQQPSMTTAQPQSQTAQSSGLTAVPAPPSPTLYYAVQTANGTQYRPVTQPATTTVPAATAQQSGPAGPAAVRPVITSPLVIGSSTAPAPQSAAAAASGPATASSLPAGAAAPAQAAAADAPSEAAAAAAAGPAAEGPAGALTRAMADALAPAVALAQADAVAAGVAAPAAADAAEGAEQPAAAPTVETPVAAPALSILQRDVLP</sequence>
<keyword evidence="3" id="KW-0064">Aspartyl protease</keyword>
<dbReference type="InterPro" id="IPR001461">
    <property type="entry name" value="Aspartic_peptidase_A1"/>
</dbReference>
<dbReference type="EMBL" id="AGSI01000005">
    <property type="protein sequence ID" value="EIE24860.1"/>
    <property type="molecule type" value="Genomic_DNA"/>
</dbReference>
<feature type="disulfide bond" evidence="6">
    <location>
        <begin position="77"/>
        <end position="82"/>
    </location>
</feature>
<evidence type="ECO:0000256" key="1">
    <source>
        <dbReference type="ARBA" id="ARBA00007447"/>
    </source>
</evidence>
<dbReference type="GO" id="GO:0004190">
    <property type="term" value="F:aspartic-type endopeptidase activity"/>
    <property type="evidence" value="ECO:0007669"/>
    <property type="project" value="UniProtKB-KW"/>
</dbReference>
<dbReference type="FunFam" id="2.40.70.10:FF:000115">
    <property type="entry name" value="Lysosomal aspartic protease"/>
    <property type="match status" value="1"/>
</dbReference>
<keyword evidence="2 10" id="KW-0645">Protease</keyword>
<feature type="compositionally biased region" description="Low complexity" evidence="7">
    <location>
        <begin position="586"/>
        <end position="615"/>
    </location>
</feature>
<keyword evidence="8" id="KW-0732">Signal</keyword>
<dbReference type="CDD" id="cd05471">
    <property type="entry name" value="pepsin_like"/>
    <property type="match status" value="1"/>
</dbReference>
<feature type="compositionally biased region" description="Low complexity" evidence="7">
    <location>
        <begin position="457"/>
        <end position="470"/>
    </location>
</feature>
<evidence type="ECO:0000256" key="3">
    <source>
        <dbReference type="ARBA" id="ARBA00022750"/>
    </source>
</evidence>
<dbReference type="PRINTS" id="PR00792">
    <property type="entry name" value="PEPSIN"/>
</dbReference>
<dbReference type="InterPro" id="IPR033121">
    <property type="entry name" value="PEPTIDASE_A1"/>
</dbReference>
<proteinExistence type="inferred from homology"/>
<evidence type="ECO:0000256" key="6">
    <source>
        <dbReference type="PIRSR" id="PIRSR601461-2"/>
    </source>
</evidence>
<name>I0Z2J1_COCSC</name>
<dbReference type="GeneID" id="17042861"/>
<evidence type="ECO:0000313" key="11">
    <source>
        <dbReference type="Proteomes" id="UP000007264"/>
    </source>
</evidence>
<evidence type="ECO:0000256" key="8">
    <source>
        <dbReference type="SAM" id="SignalP"/>
    </source>
</evidence>
<dbReference type="PANTHER" id="PTHR47966:SF51">
    <property type="entry name" value="BETA-SITE APP-CLEAVING ENZYME, ISOFORM A-RELATED"/>
    <property type="match status" value="1"/>
</dbReference>
<dbReference type="PANTHER" id="PTHR47966">
    <property type="entry name" value="BETA-SITE APP-CLEAVING ENZYME, ISOFORM A-RELATED"/>
    <property type="match status" value="1"/>
</dbReference>
<comment type="caution">
    <text evidence="10">The sequence shown here is derived from an EMBL/GenBank/DDBJ whole genome shotgun (WGS) entry which is preliminary data.</text>
</comment>
<dbReference type="InterPro" id="IPR034164">
    <property type="entry name" value="Pepsin-like_dom"/>
</dbReference>
<keyword evidence="11" id="KW-1185">Reference proteome</keyword>
<dbReference type="RefSeq" id="XP_005649404.1">
    <property type="nucleotide sequence ID" value="XM_005649347.1"/>
</dbReference>
<dbReference type="KEGG" id="csl:COCSUDRAFT_46982"/>
<organism evidence="10 11">
    <name type="scientific">Coccomyxa subellipsoidea (strain C-169)</name>
    <name type="common">Green microalga</name>
    <dbReference type="NCBI Taxonomy" id="574566"/>
    <lineage>
        <taxon>Eukaryota</taxon>
        <taxon>Viridiplantae</taxon>
        <taxon>Chlorophyta</taxon>
        <taxon>core chlorophytes</taxon>
        <taxon>Trebouxiophyceae</taxon>
        <taxon>Trebouxiophyceae incertae sedis</taxon>
        <taxon>Coccomyxaceae</taxon>
        <taxon>Coccomyxa</taxon>
        <taxon>Coccomyxa subellipsoidea</taxon>
    </lineage>
</organism>
<dbReference type="GO" id="GO:0006508">
    <property type="term" value="P:proteolysis"/>
    <property type="evidence" value="ECO:0007669"/>
    <property type="project" value="UniProtKB-KW"/>
</dbReference>
<feature type="region of interest" description="Disordered" evidence="7">
    <location>
        <begin position="702"/>
        <end position="727"/>
    </location>
</feature>
<feature type="compositionally biased region" description="Low complexity" evidence="7">
    <location>
        <begin position="702"/>
        <end position="718"/>
    </location>
</feature>
<dbReference type="AlphaFoldDB" id="I0Z2J1"/>
<dbReference type="Pfam" id="PF00026">
    <property type="entry name" value="Asp"/>
    <property type="match status" value="1"/>
</dbReference>
<evidence type="ECO:0000256" key="2">
    <source>
        <dbReference type="ARBA" id="ARBA00022670"/>
    </source>
</evidence>
<evidence type="ECO:0000256" key="4">
    <source>
        <dbReference type="ARBA" id="ARBA00022801"/>
    </source>
</evidence>
<reference evidence="10 11" key="1">
    <citation type="journal article" date="2012" name="Genome Biol.">
        <title>The genome of the polar eukaryotic microalga coccomyxa subellipsoidea reveals traits of cold adaptation.</title>
        <authorList>
            <person name="Blanc G."/>
            <person name="Agarkova I."/>
            <person name="Grimwood J."/>
            <person name="Kuo A."/>
            <person name="Brueggeman A."/>
            <person name="Dunigan D."/>
            <person name="Gurnon J."/>
            <person name="Ladunga I."/>
            <person name="Lindquist E."/>
            <person name="Lucas S."/>
            <person name="Pangilinan J."/>
            <person name="Proschold T."/>
            <person name="Salamov A."/>
            <person name="Schmutz J."/>
            <person name="Weeks D."/>
            <person name="Yamada T."/>
            <person name="Claverie J.M."/>
            <person name="Grigoriev I."/>
            <person name="Van Etten J."/>
            <person name="Lomsadze A."/>
            <person name="Borodovsky M."/>
        </authorList>
    </citation>
    <scope>NUCLEOTIDE SEQUENCE [LARGE SCALE GENOMIC DNA]</scope>
    <source>
        <strain evidence="10 11">C-169</strain>
    </source>
</reference>